<evidence type="ECO:0000256" key="1">
    <source>
        <dbReference type="SAM" id="Phobius"/>
    </source>
</evidence>
<keyword evidence="1" id="KW-0472">Membrane</keyword>
<dbReference type="Proteomes" id="UP001369736">
    <property type="component" value="Unassembled WGS sequence"/>
</dbReference>
<evidence type="ECO:0008006" key="4">
    <source>
        <dbReference type="Google" id="ProtNLM"/>
    </source>
</evidence>
<protein>
    <recommendedName>
        <fullName evidence="4">Secreted protein</fullName>
    </recommendedName>
</protein>
<organism evidence="2 3">
    <name type="scientific">Actinomycetospora flava</name>
    <dbReference type="NCBI Taxonomy" id="3129232"/>
    <lineage>
        <taxon>Bacteria</taxon>
        <taxon>Bacillati</taxon>
        <taxon>Actinomycetota</taxon>
        <taxon>Actinomycetes</taxon>
        <taxon>Pseudonocardiales</taxon>
        <taxon>Pseudonocardiaceae</taxon>
        <taxon>Actinomycetospora</taxon>
    </lineage>
</organism>
<dbReference type="RefSeq" id="WP_337699967.1">
    <property type="nucleotide sequence ID" value="NZ_JBBEGM010000001.1"/>
</dbReference>
<keyword evidence="3" id="KW-1185">Reference proteome</keyword>
<gene>
    <name evidence="2" type="ORF">WCD58_04650</name>
</gene>
<proteinExistence type="predicted"/>
<sequence length="164" mass="17554">MNPAAWVGVGLVVVGVVLAVATLARTREGRGLRLVHRPDGPAQVARSRRLGEIALTGHAVEIGDGRLVVPWEHVTSVRSHGSERPDGRPRRIALDVEGLPDAGPLLERLSTPGHRPGGRRTLVLPLAGLDADPAQLLAALDHYLELPAERTHLAEHDWASGTQH</sequence>
<dbReference type="EMBL" id="JBBEGM010000001">
    <property type="protein sequence ID" value="MEJ2860431.1"/>
    <property type="molecule type" value="Genomic_DNA"/>
</dbReference>
<name>A0ABU8LZ63_9PSEU</name>
<evidence type="ECO:0000313" key="2">
    <source>
        <dbReference type="EMBL" id="MEJ2860431.1"/>
    </source>
</evidence>
<comment type="caution">
    <text evidence="2">The sequence shown here is derived from an EMBL/GenBank/DDBJ whole genome shotgun (WGS) entry which is preliminary data.</text>
</comment>
<reference evidence="2 3" key="1">
    <citation type="submission" date="2024-03" db="EMBL/GenBank/DDBJ databases">
        <title>Actinomycetospora sp. OC33-EN07, a novel actinomycete isolated from wild orchid (Aerides multiflora).</title>
        <authorList>
            <person name="Suriyachadkun C."/>
        </authorList>
    </citation>
    <scope>NUCLEOTIDE SEQUENCE [LARGE SCALE GENOMIC DNA]</scope>
    <source>
        <strain evidence="2 3">OC33-EN07</strain>
    </source>
</reference>
<accession>A0ABU8LZ63</accession>
<keyword evidence="1" id="KW-1133">Transmembrane helix</keyword>
<evidence type="ECO:0000313" key="3">
    <source>
        <dbReference type="Proteomes" id="UP001369736"/>
    </source>
</evidence>
<feature type="transmembrane region" description="Helical" evidence="1">
    <location>
        <begin position="6"/>
        <end position="24"/>
    </location>
</feature>
<keyword evidence="1" id="KW-0812">Transmembrane</keyword>